<evidence type="ECO:0000313" key="7">
    <source>
        <dbReference type="Proteomes" id="UP000192756"/>
    </source>
</evidence>
<dbReference type="InterPro" id="IPR018060">
    <property type="entry name" value="HTH_AraC"/>
</dbReference>
<evidence type="ECO:0000256" key="1">
    <source>
        <dbReference type="ARBA" id="ARBA00023015"/>
    </source>
</evidence>
<keyword evidence="7" id="KW-1185">Reference proteome</keyword>
<dbReference type="PRINTS" id="PR00032">
    <property type="entry name" value="HTHARAC"/>
</dbReference>
<dbReference type="AlphaFoldDB" id="A0A1W2BCB6"/>
<dbReference type="PANTHER" id="PTHR43280:SF29">
    <property type="entry name" value="ARAC-FAMILY TRANSCRIPTIONAL REGULATOR"/>
    <property type="match status" value="1"/>
</dbReference>
<feature type="transmembrane region" description="Helical" evidence="4">
    <location>
        <begin position="148"/>
        <end position="169"/>
    </location>
</feature>
<protein>
    <submittedName>
        <fullName evidence="6">AraC-type DNA-binding protein</fullName>
    </submittedName>
</protein>
<dbReference type="Pfam" id="PF12833">
    <property type="entry name" value="HTH_18"/>
    <property type="match status" value="1"/>
</dbReference>
<dbReference type="Proteomes" id="UP000192756">
    <property type="component" value="Unassembled WGS sequence"/>
</dbReference>
<dbReference type="Gene3D" id="1.10.10.60">
    <property type="entry name" value="Homeodomain-like"/>
    <property type="match status" value="2"/>
</dbReference>
<dbReference type="InterPro" id="IPR018062">
    <property type="entry name" value="HTH_AraC-typ_CS"/>
</dbReference>
<dbReference type="PROSITE" id="PS01124">
    <property type="entry name" value="HTH_ARAC_FAMILY_2"/>
    <property type="match status" value="1"/>
</dbReference>
<reference evidence="7" key="1">
    <citation type="submission" date="2017-04" db="EMBL/GenBank/DDBJ databases">
        <authorList>
            <person name="Varghese N."/>
            <person name="Submissions S."/>
        </authorList>
    </citation>
    <scope>NUCLEOTIDE SEQUENCE [LARGE SCALE GENOMIC DNA]</scope>
    <source>
        <strain evidence="7">DSM 12126</strain>
    </source>
</reference>
<evidence type="ECO:0000313" key="6">
    <source>
        <dbReference type="EMBL" id="SMC70474.1"/>
    </source>
</evidence>
<dbReference type="GO" id="GO:0003700">
    <property type="term" value="F:DNA-binding transcription factor activity"/>
    <property type="evidence" value="ECO:0007669"/>
    <property type="project" value="InterPro"/>
</dbReference>
<dbReference type="STRING" id="151894.SAMN04488524_2221"/>
<organism evidence="6 7">
    <name type="scientific">Pedobacter africanus</name>
    <dbReference type="NCBI Taxonomy" id="151894"/>
    <lineage>
        <taxon>Bacteria</taxon>
        <taxon>Pseudomonadati</taxon>
        <taxon>Bacteroidota</taxon>
        <taxon>Sphingobacteriia</taxon>
        <taxon>Sphingobacteriales</taxon>
        <taxon>Sphingobacteriaceae</taxon>
        <taxon>Pedobacter</taxon>
    </lineage>
</organism>
<feature type="domain" description="HTH araC/xylS-type" evidence="5">
    <location>
        <begin position="279"/>
        <end position="387"/>
    </location>
</feature>
<keyword evidence="4" id="KW-0812">Transmembrane</keyword>
<feature type="transmembrane region" description="Helical" evidence="4">
    <location>
        <begin position="6"/>
        <end position="24"/>
    </location>
</feature>
<dbReference type="InterPro" id="IPR020449">
    <property type="entry name" value="Tscrpt_reg_AraC-type_HTH"/>
</dbReference>
<feature type="transmembrane region" description="Helical" evidence="4">
    <location>
        <begin position="222"/>
        <end position="248"/>
    </location>
</feature>
<keyword evidence="3" id="KW-0804">Transcription</keyword>
<feature type="transmembrane region" description="Helical" evidence="4">
    <location>
        <begin position="31"/>
        <end position="51"/>
    </location>
</feature>
<keyword evidence="2 6" id="KW-0238">DNA-binding</keyword>
<proteinExistence type="predicted"/>
<gene>
    <name evidence="6" type="ORF">SAMN04488524_2221</name>
</gene>
<evidence type="ECO:0000256" key="4">
    <source>
        <dbReference type="SAM" id="Phobius"/>
    </source>
</evidence>
<keyword evidence="4" id="KW-0472">Membrane</keyword>
<dbReference type="GO" id="GO:0043565">
    <property type="term" value="F:sequence-specific DNA binding"/>
    <property type="evidence" value="ECO:0007669"/>
    <property type="project" value="InterPro"/>
</dbReference>
<feature type="transmembrane region" description="Helical" evidence="4">
    <location>
        <begin position="99"/>
        <end position="118"/>
    </location>
</feature>
<dbReference type="PROSITE" id="PS00041">
    <property type="entry name" value="HTH_ARAC_FAMILY_1"/>
    <property type="match status" value="1"/>
</dbReference>
<keyword evidence="4" id="KW-1133">Transmembrane helix</keyword>
<evidence type="ECO:0000259" key="5">
    <source>
        <dbReference type="PROSITE" id="PS01124"/>
    </source>
</evidence>
<dbReference type="EMBL" id="FWXT01000001">
    <property type="protein sequence ID" value="SMC70474.1"/>
    <property type="molecule type" value="Genomic_DNA"/>
</dbReference>
<name>A0A1W2BCB6_9SPHI</name>
<evidence type="ECO:0000256" key="3">
    <source>
        <dbReference type="ARBA" id="ARBA00023163"/>
    </source>
</evidence>
<accession>A0A1W2BCB6</accession>
<keyword evidence="1" id="KW-0805">Transcription regulation</keyword>
<dbReference type="SMART" id="SM00342">
    <property type="entry name" value="HTH_ARAC"/>
    <property type="match status" value="1"/>
</dbReference>
<evidence type="ECO:0000256" key="2">
    <source>
        <dbReference type="ARBA" id="ARBA00023125"/>
    </source>
</evidence>
<dbReference type="SUPFAM" id="SSF46689">
    <property type="entry name" value="Homeodomain-like"/>
    <property type="match status" value="1"/>
</dbReference>
<feature type="transmembrane region" description="Helical" evidence="4">
    <location>
        <begin position="181"/>
        <end position="202"/>
    </location>
</feature>
<dbReference type="PANTHER" id="PTHR43280">
    <property type="entry name" value="ARAC-FAMILY TRANSCRIPTIONAL REGULATOR"/>
    <property type="match status" value="1"/>
</dbReference>
<sequence length="393" mass="44886">MHPVFITIIGSIFILCLAIVKLLIFGRERLYLNLLLCFAIFGVIWYGFIYVLTNSGLIREYPILFNKGLPVYYLIAPCFFLYIRGCLDPKHASFKPKHLLHLFIVVPALVSIAPYTFANAATQQWVVNQIHSNVGFAFSDNRYIVQNWHWTTFPLSALLYTLLQFRLAVLSAKAKKFPGKTITWILAFTTICGVIFFGMLTVNISILANFDDAWRILKSGRLVFFLGLTLLVLSGSFFLSPALIFGFVRVKANGYTRARARLSRQENEFSENRVKLYDNALVARVEDYIRQSQVFRKTGLTVSDLASQLEVPNHKLSDLFNNHYKLNFNTYINNMRVLYVKDRLEAGEWKQFTLEAIAQDAGFSSRNTFSLAFKRIIGVTPSNYLTALKDKAA</sequence>
<feature type="transmembrane region" description="Helical" evidence="4">
    <location>
        <begin position="71"/>
        <end position="87"/>
    </location>
</feature>
<dbReference type="InterPro" id="IPR009057">
    <property type="entry name" value="Homeodomain-like_sf"/>
</dbReference>